<feature type="transmembrane region" description="Helical" evidence="2">
    <location>
        <begin position="319"/>
        <end position="339"/>
    </location>
</feature>
<sequence>MEFFLLVGGAVALVLLWRRVDRLEAELRDLRAAAETLAVPQPQPQPQPQPDARPAATVRPPAMVVPRVARREPAPAVRTPAPESTLPESAGPEPTWPEATGPESAHKRFAFDFEELFGRQLPIWAGGITLAVAGFFLVRYAIDVGLLSPSVRVVMGLVFGLALIAGAEAAHHFRIRVADPRVPQALSGAGLAVLYASVFLAGTFYGLIGTGTAFVGLALVTAAAIGLSFRFGLPSAVLGLVGGFAAPALVGAEESNLPLLAFYLALVAGGLGQAARRQAGFAQGGGWSHGGWLGLAGIVGGLGWGLIMLIAQPSGPGDVVATGFYFVVLGALLPALALPDLRESRWLRLAAGGFASLQMAALLETSGYEPLSWGLYLLLGAAFAGLGWRNAGLREASAIAGGVGAWMLGFWYDPDPARFAMIAAAMALVFAGVPLVHLWRGQARGADVAALAAVPLAIFIAALWHFDALAGRGAWLFGAAGLMLAAMPALGACRIGPVAGWRGAVLQLSAVWTAYAAITRIAPTDSLAWIAGAAAAALAFGLPDRRWAARAALAVAFVWALWPLGWWLGAAAESLPGSPLLVGELPAARDAALYLLPGALAALVLGFREQGRRALAARMAAALPAIAAAHILFKQLFAIRDLAEFAALGLAERSAWEGLLLLAALILLRLPARWSPRPELAAALAGASLAHFAYYTGLIHNPLWSAQAVGPTPVANLLVVAYGTGAAAVVLLRRALILPDAAQRPFRVACDAALMLIISLFALSELRQAFAGSILTDPPVGQAEDLLRSLLGIVLAGGFLLWGARSGTRSWRIDSLVLMLVAVCKVFIYDTAGLEGLVRIASFLALGFSLIAIGWFYSRLLRVAPGAEGGGAAEGAAMPAPPPGPAAVPPGSSAAS</sequence>
<feature type="transmembrane region" description="Helical" evidence="2">
    <location>
        <begin position="472"/>
        <end position="492"/>
    </location>
</feature>
<feature type="region of interest" description="Disordered" evidence="1">
    <location>
        <begin position="870"/>
        <end position="896"/>
    </location>
</feature>
<keyword evidence="2" id="KW-0812">Transmembrane</keyword>
<feature type="transmembrane region" description="Helical" evidence="2">
    <location>
        <begin position="504"/>
        <end position="521"/>
    </location>
</feature>
<feature type="transmembrane region" description="Helical" evidence="2">
    <location>
        <begin position="591"/>
        <end position="608"/>
    </location>
</feature>
<feature type="transmembrane region" description="Helical" evidence="2">
    <location>
        <begin position="615"/>
        <end position="633"/>
    </location>
</feature>
<evidence type="ECO:0000313" key="3">
    <source>
        <dbReference type="EMBL" id="QNE06355.1"/>
    </source>
</evidence>
<keyword evidence="2" id="KW-1133">Transmembrane helix</keyword>
<dbReference type="Proteomes" id="UP000515297">
    <property type="component" value="Chromosome"/>
</dbReference>
<feature type="compositionally biased region" description="Pro residues" evidence="1">
    <location>
        <begin position="41"/>
        <end position="51"/>
    </location>
</feature>
<feature type="transmembrane region" description="Helical" evidence="2">
    <location>
        <begin position="748"/>
        <end position="766"/>
    </location>
</feature>
<dbReference type="AlphaFoldDB" id="A0A7G6VX90"/>
<dbReference type="InterPro" id="IPR014600">
    <property type="entry name" value="UCP035905_mem"/>
</dbReference>
<feature type="transmembrane region" description="Helical" evidence="2">
    <location>
        <begin position="287"/>
        <end position="307"/>
    </location>
</feature>
<evidence type="ECO:0000256" key="1">
    <source>
        <dbReference type="SAM" id="MobiDB-lite"/>
    </source>
</evidence>
<feature type="transmembrane region" description="Helical" evidence="2">
    <location>
        <begin position="717"/>
        <end position="736"/>
    </location>
</feature>
<feature type="compositionally biased region" description="Pro residues" evidence="1">
    <location>
        <begin position="879"/>
        <end position="888"/>
    </location>
</feature>
<accession>A0A7G6VX90</accession>
<feature type="transmembrane region" description="Helical" evidence="2">
    <location>
        <begin position="346"/>
        <end position="365"/>
    </location>
</feature>
<feature type="transmembrane region" description="Helical" evidence="2">
    <location>
        <begin position="448"/>
        <end position="466"/>
    </location>
</feature>
<dbReference type="InterPro" id="IPR019286">
    <property type="entry name" value="DUF2339_TM"/>
</dbReference>
<dbReference type="EMBL" id="CP060052">
    <property type="protein sequence ID" value="QNE06355.1"/>
    <property type="molecule type" value="Genomic_DNA"/>
</dbReference>
<proteinExistence type="predicted"/>
<feature type="transmembrane region" description="Helical" evidence="2">
    <location>
        <begin position="840"/>
        <end position="857"/>
    </location>
</feature>
<reference evidence="3 4" key="1">
    <citation type="submission" date="2020-08" db="EMBL/GenBank/DDBJ databases">
        <authorList>
            <person name="Liu G."/>
            <person name="Sun C."/>
        </authorList>
    </citation>
    <scope>NUCLEOTIDE SEQUENCE [LARGE SCALE GENOMIC DNA]</scope>
    <source>
        <strain evidence="3 4">OT19</strain>
    </source>
</reference>
<feature type="transmembrane region" description="Helical" evidence="2">
    <location>
        <begin position="645"/>
        <end position="668"/>
    </location>
</feature>
<feature type="transmembrane region" description="Helical" evidence="2">
    <location>
        <begin position="551"/>
        <end position="571"/>
    </location>
</feature>
<feature type="region of interest" description="Disordered" evidence="1">
    <location>
        <begin position="69"/>
        <end position="101"/>
    </location>
</feature>
<feature type="transmembrane region" description="Helical" evidence="2">
    <location>
        <begin position="527"/>
        <end position="544"/>
    </location>
</feature>
<feature type="transmembrane region" description="Helical" evidence="2">
    <location>
        <begin position="154"/>
        <end position="173"/>
    </location>
</feature>
<dbReference type="PANTHER" id="PTHR38434:SF1">
    <property type="entry name" value="BLL2549 PROTEIN"/>
    <property type="match status" value="1"/>
</dbReference>
<evidence type="ECO:0000256" key="2">
    <source>
        <dbReference type="SAM" id="Phobius"/>
    </source>
</evidence>
<dbReference type="Pfam" id="PF10101">
    <property type="entry name" value="DUF2339"/>
    <property type="match status" value="1"/>
</dbReference>
<feature type="transmembrane region" description="Helical" evidence="2">
    <location>
        <begin position="680"/>
        <end position="697"/>
    </location>
</feature>
<keyword evidence="2" id="KW-0472">Membrane</keyword>
<feature type="transmembrane region" description="Helical" evidence="2">
    <location>
        <begin position="256"/>
        <end position="275"/>
    </location>
</feature>
<feature type="transmembrane region" description="Helical" evidence="2">
    <location>
        <begin position="418"/>
        <end position="436"/>
    </location>
</feature>
<dbReference type="PANTHER" id="PTHR38434">
    <property type="entry name" value="BLL2549 PROTEIN"/>
    <property type="match status" value="1"/>
</dbReference>
<dbReference type="RefSeq" id="WP_185885355.1">
    <property type="nucleotide sequence ID" value="NZ_CP060052.1"/>
</dbReference>
<organism evidence="3 4">
    <name type="scientific">Croceicoccus marinus</name>
    <dbReference type="NCBI Taxonomy" id="450378"/>
    <lineage>
        <taxon>Bacteria</taxon>
        <taxon>Pseudomonadati</taxon>
        <taxon>Pseudomonadota</taxon>
        <taxon>Alphaproteobacteria</taxon>
        <taxon>Sphingomonadales</taxon>
        <taxon>Erythrobacteraceae</taxon>
        <taxon>Croceicoccus</taxon>
    </lineage>
</organism>
<feature type="transmembrane region" description="Helical" evidence="2">
    <location>
        <begin position="193"/>
        <end position="219"/>
    </location>
</feature>
<evidence type="ECO:0000313" key="4">
    <source>
        <dbReference type="Proteomes" id="UP000515297"/>
    </source>
</evidence>
<feature type="compositionally biased region" description="Low complexity" evidence="1">
    <location>
        <begin position="74"/>
        <end position="83"/>
    </location>
</feature>
<feature type="transmembrane region" description="Helical" evidence="2">
    <location>
        <begin position="816"/>
        <end position="834"/>
    </location>
</feature>
<dbReference type="PIRSF" id="PIRSF035905">
    <property type="entry name" value="UCP035905_mp"/>
    <property type="match status" value="1"/>
</dbReference>
<gene>
    <name evidence="3" type="ORF">H4O24_07095</name>
</gene>
<protein>
    <submittedName>
        <fullName evidence="3">DUF2339 domain-containing protein</fullName>
    </submittedName>
</protein>
<feature type="transmembrane region" description="Helical" evidence="2">
    <location>
        <begin position="121"/>
        <end position="142"/>
    </location>
</feature>
<name>A0A7G6VX90_9SPHN</name>
<feature type="transmembrane region" description="Helical" evidence="2">
    <location>
        <begin position="786"/>
        <end position="804"/>
    </location>
</feature>
<feature type="region of interest" description="Disordered" evidence="1">
    <location>
        <begin position="37"/>
        <end position="56"/>
    </location>
</feature>